<evidence type="ECO:0000313" key="4">
    <source>
        <dbReference type="Proteomes" id="UP000828390"/>
    </source>
</evidence>
<keyword evidence="4" id="KW-1185">Reference proteome</keyword>
<name>A0A9D4GIV1_DREPO</name>
<dbReference type="Gene3D" id="3.30.160.60">
    <property type="entry name" value="Classic Zinc Finger"/>
    <property type="match status" value="1"/>
</dbReference>
<dbReference type="SUPFAM" id="SSF50969">
    <property type="entry name" value="YVTN repeat-like/Quinoprotein amine dehydrogenase"/>
    <property type="match status" value="1"/>
</dbReference>
<dbReference type="CDD" id="cd19756">
    <property type="entry name" value="Bbox2"/>
    <property type="match status" value="1"/>
</dbReference>
<dbReference type="PROSITE" id="PS50119">
    <property type="entry name" value="ZF_BBOX"/>
    <property type="match status" value="2"/>
</dbReference>
<keyword evidence="1" id="KW-0479">Metal-binding</keyword>
<sequence length="565" mass="63991">MAESSTLLINKGSDLEHNTCCYVCEENGSRTDAEYFCEQCTKYYCETCNGQHSQTFKMHMTVRSDVRTSWGGKSQSIIKPIFQCMDHFNEKIELFCKDHDQLLCLVCDLNHHRKCRVTRIADKIKDGEVISDCQQMICNIKTHQEQLQKRKEERLKDIQHLRASGEEQHKSIELFRKEINESIDLLEKRAQIELLEQLASLQTEFETDIKQCSSISENLQSLSDIIQNLGESAAESYIAHRKYIELTRKAISLNGRNTRQGSVQFEPHTVINHYVSSMLQLGYVTSEKVTNSNECLKVQWGFTYHEVRLDVEKQSCCMTGICELPSGVFVILDSANKTVKLLDAHYKVVTHLLLSSSPESVCKVDAREVAVSIKTKNVYKLYFLRVDENKLIKTKSFYFNHSCISITYCLASVYVTTGEELYMYALDGRQIKKIYEDTSSRSTSVHAVGSCAASTDGNKIYVFNEVSESLLTLSLNGDILAVLKYETLKLYSQCKSPRVSVALTGHVFICCANQQDIVQVNTDGTLILARLKDYAVESPSCVCYSERASAVLVGTTNAMVVIDKQ</sequence>
<evidence type="ECO:0000313" key="3">
    <source>
        <dbReference type="EMBL" id="KAH3818004.1"/>
    </source>
</evidence>
<reference evidence="3" key="2">
    <citation type="submission" date="2020-11" db="EMBL/GenBank/DDBJ databases">
        <authorList>
            <person name="McCartney M.A."/>
            <person name="Auch B."/>
            <person name="Kono T."/>
            <person name="Mallez S."/>
            <person name="Becker A."/>
            <person name="Gohl D.M."/>
            <person name="Silverstein K.A.T."/>
            <person name="Koren S."/>
            <person name="Bechman K.B."/>
            <person name="Herman A."/>
            <person name="Abrahante J.E."/>
            <person name="Garbe J."/>
        </authorList>
    </citation>
    <scope>NUCLEOTIDE SEQUENCE</scope>
    <source>
        <strain evidence="3">Duluth1</strain>
        <tissue evidence="3">Whole animal</tissue>
    </source>
</reference>
<protein>
    <recommendedName>
        <fullName evidence="2">B box-type domain-containing protein</fullName>
    </recommendedName>
</protein>
<proteinExistence type="predicted"/>
<evidence type="ECO:0000259" key="2">
    <source>
        <dbReference type="PROSITE" id="PS50119"/>
    </source>
</evidence>
<organism evidence="3 4">
    <name type="scientific">Dreissena polymorpha</name>
    <name type="common">Zebra mussel</name>
    <name type="synonym">Mytilus polymorpha</name>
    <dbReference type="NCBI Taxonomy" id="45954"/>
    <lineage>
        <taxon>Eukaryota</taxon>
        <taxon>Metazoa</taxon>
        <taxon>Spiralia</taxon>
        <taxon>Lophotrochozoa</taxon>
        <taxon>Mollusca</taxon>
        <taxon>Bivalvia</taxon>
        <taxon>Autobranchia</taxon>
        <taxon>Heteroconchia</taxon>
        <taxon>Euheterodonta</taxon>
        <taxon>Imparidentia</taxon>
        <taxon>Neoheterodontei</taxon>
        <taxon>Myida</taxon>
        <taxon>Dreissenoidea</taxon>
        <taxon>Dreissenidae</taxon>
        <taxon>Dreissena</taxon>
    </lineage>
</organism>
<dbReference type="Proteomes" id="UP000828390">
    <property type="component" value="Unassembled WGS sequence"/>
</dbReference>
<feature type="domain" description="B box-type" evidence="2">
    <location>
        <begin position="23"/>
        <end position="64"/>
    </location>
</feature>
<dbReference type="OrthoDB" id="654191at2759"/>
<dbReference type="SMART" id="SM00336">
    <property type="entry name" value="BBOX"/>
    <property type="match status" value="2"/>
</dbReference>
<keyword evidence="1" id="KW-0863">Zinc-finger</keyword>
<reference evidence="3" key="1">
    <citation type="journal article" date="2019" name="bioRxiv">
        <title>The Genome of the Zebra Mussel, Dreissena polymorpha: A Resource for Invasive Species Research.</title>
        <authorList>
            <person name="McCartney M.A."/>
            <person name="Auch B."/>
            <person name="Kono T."/>
            <person name="Mallez S."/>
            <person name="Zhang Y."/>
            <person name="Obille A."/>
            <person name="Becker A."/>
            <person name="Abrahante J.E."/>
            <person name="Garbe J."/>
            <person name="Badalamenti J.P."/>
            <person name="Herman A."/>
            <person name="Mangelson H."/>
            <person name="Liachko I."/>
            <person name="Sullivan S."/>
            <person name="Sone E.D."/>
            <person name="Koren S."/>
            <person name="Silverstein K.A.T."/>
            <person name="Beckman K.B."/>
            <person name="Gohl D.M."/>
        </authorList>
    </citation>
    <scope>NUCLEOTIDE SEQUENCE</scope>
    <source>
        <strain evidence="3">Duluth1</strain>
        <tissue evidence="3">Whole animal</tissue>
    </source>
</reference>
<feature type="domain" description="B box-type" evidence="2">
    <location>
        <begin position="79"/>
        <end position="120"/>
    </location>
</feature>
<comment type="caution">
    <text evidence="3">The sequence shown here is derived from an EMBL/GenBank/DDBJ whole genome shotgun (WGS) entry which is preliminary data.</text>
</comment>
<dbReference type="AlphaFoldDB" id="A0A9D4GIV1"/>
<dbReference type="SUPFAM" id="SSF57845">
    <property type="entry name" value="B-box zinc-binding domain"/>
    <property type="match status" value="1"/>
</dbReference>
<gene>
    <name evidence="3" type="ORF">DPMN_119589</name>
</gene>
<dbReference type="GO" id="GO:0008270">
    <property type="term" value="F:zinc ion binding"/>
    <property type="evidence" value="ECO:0007669"/>
    <property type="project" value="UniProtKB-KW"/>
</dbReference>
<dbReference type="InterPro" id="IPR011044">
    <property type="entry name" value="Quino_amine_DH_bsu"/>
</dbReference>
<accession>A0A9D4GIV1</accession>
<keyword evidence="1" id="KW-0862">Zinc</keyword>
<dbReference type="InterPro" id="IPR047153">
    <property type="entry name" value="TRIM45/56/19-like"/>
</dbReference>
<dbReference type="PANTHER" id="PTHR25462">
    <property type="entry name" value="BONUS, ISOFORM C-RELATED"/>
    <property type="match status" value="1"/>
</dbReference>
<dbReference type="Pfam" id="PF00643">
    <property type="entry name" value="zf-B_box"/>
    <property type="match status" value="1"/>
</dbReference>
<dbReference type="PANTHER" id="PTHR25462:SF305">
    <property type="entry name" value="RING-TYPE DOMAIN-CONTAINING PROTEIN"/>
    <property type="match status" value="1"/>
</dbReference>
<dbReference type="GO" id="GO:0061630">
    <property type="term" value="F:ubiquitin protein ligase activity"/>
    <property type="evidence" value="ECO:0007669"/>
    <property type="project" value="TreeGrafter"/>
</dbReference>
<dbReference type="EMBL" id="JAIWYP010000005">
    <property type="protein sequence ID" value="KAH3818004.1"/>
    <property type="molecule type" value="Genomic_DNA"/>
</dbReference>
<dbReference type="GO" id="GO:0005654">
    <property type="term" value="C:nucleoplasm"/>
    <property type="evidence" value="ECO:0007669"/>
    <property type="project" value="TreeGrafter"/>
</dbReference>
<evidence type="ECO:0000256" key="1">
    <source>
        <dbReference type="PROSITE-ProRule" id="PRU00024"/>
    </source>
</evidence>
<dbReference type="InterPro" id="IPR000315">
    <property type="entry name" value="Znf_B-box"/>
</dbReference>